<proteinExistence type="predicted"/>
<dbReference type="GO" id="GO:0009307">
    <property type="term" value="P:DNA restriction-modification system"/>
    <property type="evidence" value="ECO:0007669"/>
    <property type="project" value="InterPro"/>
</dbReference>
<dbReference type="InterPro" id="IPR052906">
    <property type="entry name" value="Type_IV_Methyl-Rstrct_Enzyme"/>
</dbReference>
<sequence length="111" mass="12419">MSGYEFEDFISKLFKKMGYSTSVTKRSGDQGIDVIVEKGDSKIGVQAKCYSGSVGNKAIQETVAGLRFYNCNKGLVVTNNYFTKSAVELAQINDIVLWDRTMLKQKINELF</sequence>
<gene>
    <name evidence="2" type="ORF">H7E68_00005</name>
</gene>
<evidence type="ECO:0000313" key="3">
    <source>
        <dbReference type="Proteomes" id="UP000585258"/>
    </source>
</evidence>
<organism evidence="2 3">
    <name type="scientific">Clostridium gasigenes</name>
    <dbReference type="NCBI Taxonomy" id="94869"/>
    <lineage>
        <taxon>Bacteria</taxon>
        <taxon>Bacillati</taxon>
        <taxon>Bacillota</taxon>
        <taxon>Clostridia</taxon>
        <taxon>Eubacteriales</taxon>
        <taxon>Clostridiaceae</taxon>
        <taxon>Clostridium</taxon>
    </lineage>
</organism>
<dbReference type="InterPro" id="IPR011856">
    <property type="entry name" value="tRNA_endonuc-like_dom_sf"/>
</dbReference>
<dbReference type="EMBL" id="JACKWY010000001">
    <property type="protein sequence ID" value="MBB6713112.1"/>
    <property type="molecule type" value="Genomic_DNA"/>
</dbReference>
<keyword evidence="2" id="KW-0255">Endonuclease</keyword>
<dbReference type="PANTHER" id="PTHR30015">
    <property type="entry name" value="MRR RESTRICTION SYSTEM PROTEIN"/>
    <property type="match status" value="1"/>
</dbReference>
<evidence type="ECO:0000259" key="1">
    <source>
        <dbReference type="Pfam" id="PF04471"/>
    </source>
</evidence>
<dbReference type="SUPFAM" id="SSF52980">
    <property type="entry name" value="Restriction endonuclease-like"/>
    <property type="match status" value="1"/>
</dbReference>
<comment type="caution">
    <text evidence="2">The sequence shown here is derived from an EMBL/GenBank/DDBJ whole genome shotgun (WGS) entry which is preliminary data.</text>
</comment>
<dbReference type="GO" id="GO:0003677">
    <property type="term" value="F:DNA binding"/>
    <property type="evidence" value="ECO:0007669"/>
    <property type="project" value="InterPro"/>
</dbReference>
<dbReference type="Gene3D" id="3.40.1350.10">
    <property type="match status" value="1"/>
</dbReference>
<evidence type="ECO:0000313" key="2">
    <source>
        <dbReference type="EMBL" id="MBB6713112.1"/>
    </source>
</evidence>
<dbReference type="InterPro" id="IPR011335">
    <property type="entry name" value="Restrct_endonuc-II-like"/>
</dbReference>
<reference evidence="2 3" key="1">
    <citation type="submission" date="2020-08" db="EMBL/GenBank/DDBJ databases">
        <title>Clostridia isolated from Swiss meat.</title>
        <authorList>
            <person name="Wambui J."/>
            <person name="Stevens M.J.A."/>
            <person name="Stephan R."/>
        </authorList>
    </citation>
    <scope>NUCLEOTIDE SEQUENCE [LARGE SCALE GENOMIC DNA]</scope>
    <source>
        <strain evidence="2 3">CM001</strain>
    </source>
</reference>
<keyword evidence="2" id="KW-0378">Hydrolase</keyword>
<name>A0A7X0S8T8_9CLOT</name>
<dbReference type="GO" id="GO:0015666">
    <property type="term" value="F:restriction endodeoxyribonuclease activity"/>
    <property type="evidence" value="ECO:0007669"/>
    <property type="project" value="TreeGrafter"/>
</dbReference>
<feature type="domain" description="Restriction endonuclease type IV Mrr" evidence="1">
    <location>
        <begin position="1"/>
        <end position="105"/>
    </location>
</feature>
<keyword evidence="2" id="KW-0540">Nuclease</keyword>
<dbReference type="PANTHER" id="PTHR30015:SF6">
    <property type="entry name" value="SLL1429 PROTEIN"/>
    <property type="match status" value="1"/>
</dbReference>
<dbReference type="AlphaFoldDB" id="A0A7X0S8T8"/>
<protein>
    <submittedName>
        <fullName evidence="2">Restriction endonuclease</fullName>
    </submittedName>
</protein>
<accession>A0A7X0S8T8</accession>
<dbReference type="Proteomes" id="UP000585258">
    <property type="component" value="Unassembled WGS sequence"/>
</dbReference>
<dbReference type="Pfam" id="PF04471">
    <property type="entry name" value="Mrr_cat"/>
    <property type="match status" value="1"/>
</dbReference>
<dbReference type="InterPro" id="IPR007560">
    <property type="entry name" value="Restrct_endonuc_IV_Mrr"/>
</dbReference>